<gene>
    <name evidence="1" type="ORF">EMH_0032190</name>
</gene>
<dbReference type="AlphaFoldDB" id="U6JPU3"/>
<name>U6JPU3_9EIME</name>
<reference evidence="1" key="2">
    <citation type="submission" date="2013-10" db="EMBL/GenBank/DDBJ databases">
        <authorList>
            <person name="Aslett M."/>
        </authorList>
    </citation>
    <scope>NUCLEOTIDE SEQUENCE [LARGE SCALE GENOMIC DNA]</scope>
    <source>
        <strain evidence="1">Houghton</strain>
    </source>
</reference>
<proteinExistence type="predicted"/>
<organism evidence="1 2">
    <name type="scientific">Eimeria mitis</name>
    <dbReference type="NCBI Taxonomy" id="44415"/>
    <lineage>
        <taxon>Eukaryota</taxon>
        <taxon>Sar</taxon>
        <taxon>Alveolata</taxon>
        <taxon>Apicomplexa</taxon>
        <taxon>Conoidasida</taxon>
        <taxon>Coccidia</taxon>
        <taxon>Eucoccidiorida</taxon>
        <taxon>Eimeriorina</taxon>
        <taxon>Eimeriidae</taxon>
        <taxon>Eimeria</taxon>
    </lineage>
</organism>
<dbReference type="VEuPathDB" id="ToxoDB:EMH_0032190"/>
<protein>
    <submittedName>
        <fullName evidence="1">Uncharacterized protein</fullName>
    </submittedName>
</protein>
<evidence type="ECO:0000313" key="1">
    <source>
        <dbReference type="EMBL" id="CDJ27484.1"/>
    </source>
</evidence>
<evidence type="ECO:0000313" key="2">
    <source>
        <dbReference type="Proteomes" id="UP000030744"/>
    </source>
</evidence>
<accession>U6JPU3</accession>
<dbReference type="EMBL" id="HG679685">
    <property type="protein sequence ID" value="CDJ27484.1"/>
    <property type="molecule type" value="Genomic_DNA"/>
</dbReference>
<dbReference type="RefSeq" id="XP_013350062.1">
    <property type="nucleotide sequence ID" value="XM_013494608.1"/>
</dbReference>
<keyword evidence="2" id="KW-1185">Reference proteome</keyword>
<sequence>MTSVQDVALPSCGIRGMAVSTYMRVESVNRRGYGCPVLDGYAVVAGLANIPSSVVGIWGVWRVAPALFTCVNVCVLEISSKAVLCVSCICDAEVRGESPVWCDVWWMAQTNLRLACCPVPTVAGSHARYYISSGYAMDGLSSLSQAWPPQQQRHNFMFDERLG</sequence>
<reference evidence="1" key="1">
    <citation type="submission" date="2013-10" db="EMBL/GenBank/DDBJ databases">
        <title>Genomic analysis of the causative agents of coccidiosis in chickens.</title>
        <authorList>
            <person name="Reid A.J."/>
            <person name="Blake D."/>
            <person name="Billington K."/>
            <person name="Browne H."/>
            <person name="Dunn M."/>
            <person name="Hung S."/>
            <person name="Kawahara F."/>
            <person name="Miranda-Saavedra D."/>
            <person name="Mourier T."/>
            <person name="Nagra H."/>
            <person name="Otto T.D."/>
            <person name="Rawlings N."/>
            <person name="Sanchez A."/>
            <person name="Sanders M."/>
            <person name="Subramaniam C."/>
            <person name="Tay Y."/>
            <person name="Dear P."/>
            <person name="Doerig C."/>
            <person name="Gruber A."/>
            <person name="Parkinson J."/>
            <person name="Shirley M."/>
            <person name="Wan K.L."/>
            <person name="Berriman M."/>
            <person name="Tomley F."/>
            <person name="Pain A."/>
        </authorList>
    </citation>
    <scope>NUCLEOTIDE SEQUENCE [LARGE SCALE GENOMIC DNA]</scope>
    <source>
        <strain evidence="1">Houghton</strain>
    </source>
</reference>
<dbReference type="GeneID" id="25378030"/>
<dbReference type="Proteomes" id="UP000030744">
    <property type="component" value="Unassembled WGS sequence"/>
</dbReference>